<reference evidence="5" key="1">
    <citation type="submission" date="2020-05" db="EMBL/GenBank/DDBJ databases">
        <authorList>
            <person name="Chiriac C."/>
            <person name="Salcher M."/>
            <person name="Ghai R."/>
            <person name="Kavagutti S V."/>
        </authorList>
    </citation>
    <scope>NUCLEOTIDE SEQUENCE</scope>
</reference>
<dbReference type="InterPro" id="IPR002347">
    <property type="entry name" value="SDR_fam"/>
</dbReference>
<evidence type="ECO:0000313" key="4">
    <source>
        <dbReference type="EMBL" id="CAB4567263.1"/>
    </source>
</evidence>
<evidence type="ECO:0000259" key="3">
    <source>
        <dbReference type="SMART" id="SM00822"/>
    </source>
</evidence>
<comment type="similarity">
    <text evidence="1">Belongs to the short-chain dehydrogenases/reductases (SDR) family.</text>
</comment>
<dbReference type="InterPro" id="IPR057326">
    <property type="entry name" value="KR_dom"/>
</dbReference>
<dbReference type="SUPFAM" id="SSF51735">
    <property type="entry name" value="NAD(P)-binding Rossmann-fold domains"/>
    <property type="match status" value="1"/>
</dbReference>
<evidence type="ECO:0000256" key="2">
    <source>
        <dbReference type="ARBA" id="ARBA00023002"/>
    </source>
</evidence>
<evidence type="ECO:0000313" key="5">
    <source>
        <dbReference type="EMBL" id="CAB4567576.1"/>
    </source>
</evidence>
<name>A0A6J6DVQ3_9ZZZZ</name>
<dbReference type="GO" id="GO:0016020">
    <property type="term" value="C:membrane"/>
    <property type="evidence" value="ECO:0007669"/>
    <property type="project" value="TreeGrafter"/>
</dbReference>
<accession>A0A6J6DVQ3</accession>
<dbReference type="FunFam" id="3.40.50.720:FF:000084">
    <property type="entry name" value="Short-chain dehydrogenase reductase"/>
    <property type="match status" value="1"/>
</dbReference>
<dbReference type="AlphaFoldDB" id="A0A6J6DVQ3"/>
<dbReference type="EMBL" id="CAEZTR010000011">
    <property type="protein sequence ID" value="CAB4567576.1"/>
    <property type="molecule type" value="Genomic_DNA"/>
</dbReference>
<sequence>MKIEAGQVAVITGAGSGIGRALAEKAAQSGMRVVAADIEQPRLDDTVAALGQIGAEAIGVRTDVSVEEDVQRLADTAFAEFGHVNLLCNNAGVFSGGLMWERTMADWKWVMGVNVDGLIHAVRAFVPRMLEDDAPGHIVNTASMGGLVTGAYSGPYFTSKFAAVGLTDCLAQDLRTTGKNVAASVLVPSLINTDIGTSGRNRQERWIDRGREATPDAEFVEAMLVDSTAAGMSPTEVADLVFDAVEAGNFWIPTQPSFHDQIRARHEDMQGLRLPVSPALD</sequence>
<dbReference type="CDD" id="cd05233">
    <property type="entry name" value="SDR_c"/>
    <property type="match status" value="1"/>
</dbReference>
<keyword evidence="2" id="KW-0560">Oxidoreductase</keyword>
<proteinExistence type="inferred from homology"/>
<dbReference type="PANTHER" id="PTHR44196">
    <property type="entry name" value="DEHYDROGENASE/REDUCTASE SDR FAMILY MEMBER 7B"/>
    <property type="match status" value="1"/>
</dbReference>
<organism evidence="5">
    <name type="scientific">freshwater metagenome</name>
    <dbReference type="NCBI Taxonomy" id="449393"/>
    <lineage>
        <taxon>unclassified sequences</taxon>
        <taxon>metagenomes</taxon>
        <taxon>ecological metagenomes</taxon>
    </lineage>
</organism>
<dbReference type="Gene3D" id="3.40.50.720">
    <property type="entry name" value="NAD(P)-binding Rossmann-like Domain"/>
    <property type="match status" value="1"/>
</dbReference>
<evidence type="ECO:0000256" key="1">
    <source>
        <dbReference type="ARBA" id="ARBA00006484"/>
    </source>
</evidence>
<dbReference type="InterPro" id="IPR036291">
    <property type="entry name" value="NAD(P)-bd_dom_sf"/>
</dbReference>
<dbReference type="PRINTS" id="PR00080">
    <property type="entry name" value="SDRFAMILY"/>
</dbReference>
<evidence type="ECO:0000313" key="6">
    <source>
        <dbReference type="EMBL" id="CAB4634327.1"/>
    </source>
</evidence>
<dbReference type="PRINTS" id="PR00081">
    <property type="entry name" value="GDHRDH"/>
</dbReference>
<dbReference type="NCBIfam" id="NF004843">
    <property type="entry name" value="PRK06194.1"/>
    <property type="match status" value="1"/>
</dbReference>
<dbReference type="Pfam" id="PF00106">
    <property type="entry name" value="adh_short"/>
    <property type="match status" value="1"/>
</dbReference>
<dbReference type="PANTHER" id="PTHR44196:SF1">
    <property type="entry name" value="DEHYDROGENASE_REDUCTASE SDR FAMILY MEMBER 7B"/>
    <property type="match status" value="1"/>
</dbReference>
<dbReference type="EMBL" id="CAEZVV010000003">
    <property type="protein sequence ID" value="CAB4634327.1"/>
    <property type="molecule type" value="Genomic_DNA"/>
</dbReference>
<gene>
    <name evidence="4" type="ORF">UFOPK1495_01848</name>
    <name evidence="5" type="ORF">UFOPK1711_00302</name>
    <name evidence="6" type="ORF">UFOPK2143_00121</name>
</gene>
<dbReference type="EMBL" id="CAEZSU010000279">
    <property type="protein sequence ID" value="CAB4567263.1"/>
    <property type="molecule type" value="Genomic_DNA"/>
</dbReference>
<dbReference type="SMART" id="SM00822">
    <property type="entry name" value="PKS_KR"/>
    <property type="match status" value="1"/>
</dbReference>
<feature type="domain" description="Ketoreductase" evidence="3">
    <location>
        <begin position="7"/>
        <end position="169"/>
    </location>
</feature>
<dbReference type="GO" id="GO:0016491">
    <property type="term" value="F:oxidoreductase activity"/>
    <property type="evidence" value="ECO:0007669"/>
    <property type="project" value="UniProtKB-KW"/>
</dbReference>
<protein>
    <submittedName>
        <fullName evidence="5">Unannotated protein</fullName>
    </submittedName>
</protein>